<dbReference type="InterPro" id="IPR015894">
    <property type="entry name" value="Guanylate-bd_N"/>
</dbReference>
<evidence type="ECO:0000313" key="5">
    <source>
        <dbReference type="EMBL" id="CBK25135.2"/>
    </source>
</evidence>
<proteinExistence type="inferred from homology"/>
<accession>D8MAP6</accession>
<dbReference type="Gene3D" id="3.40.50.300">
    <property type="entry name" value="P-loop containing nucleotide triphosphate hydrolases"/>
    <property type="match status" value="1"/>
</dbReference>
<organism evidence="5">
    <name type="scientific">Blastocystis hominis</name>
    <dbReference type="NCBI Taxonomy" id="12968"/>
    <lineage>
        <taxon>Eukaryota</taxon>
        <taxon>Sar</taxon>
        <taxon>Stramenopiles</taxon>
        <taxon>Bigyra</taxon>
        <taxon>Opalozoa</taxon>
        <taxon>Opalinata</taxon>
        <taxon>Blastocystidae</taxon>
        <taxon>Blastocystis</taxon>
    </lineage>
</organism>
<sequence>MKTINKDGIYSWILYGGAILEGYSGNTSNSKGFNFRGGDARNTEGIWFWNKPFIIPDPTTAGGKMAVLIMDTQGMWDGQTGQGLTASIFGLSTLLSSYQIYNVDRRLQEDFLQHLALFTDYSIRIRDSGKSGDHPPFQHIDFLVRDYANFRNESNQASCLKEMESYKNSFLSPRNTEDLNETRNQIKECYQIIDVYCLPHPGLEVSRVSYDGTIKTISSAFLNLLSNYITSIFTKGLEPLEINNRPVYTKDYESYFVCYLYLG</sequence>
<name>D8MAP6_BLAHO</name>
<dbReference type="PANTHER" id="PTHR10751">
    <property type="entry name" value="GUANYLATE BINDING PROTEIN"/>
    <property type="match status" value="1"/>
</dbReference>
<dbReference type="SUPFAM" id="SSF52540">
    <property type="entry name" value="P-loop containing nucleoside triphosphate hydrolases"/>
    <property type="match status" value="1"/>
</dbReference>
<dbReference type="OrthoDB" id="7788754at2759"/>
<dbReference type="PROSITE" id="PS51715">
    <property type="entry name" value="G_GB1_RHD3"/>
    <property type="match status" value="1"/>
</dbReference>
<feature type="domain" description="GB1/RHD3-type G" evidence="4">
    <location>
        <begin position="1"/>
        <end position="237"/>
    </location>
</feature>
<reference evidence="5" key="1">
    <citation type="submission" date="2010-02" db="EMBL/GenBank/DDBJ databases">
        <title>Sequencing and annotation of the Blastocystis hominis genome.</title>
        <authorList>
            <person name="Wincker P."/>
        </authorList>
    </citation>
    <scope>NUCLEOTIDE SEQUENCE</scope>
    <source>
        <strain evidence="5">Singapore isolate B</strain>
    </source>
</reference>
<protein>
    <recommendedName>
        <fullName evidence="4">GB1/RHD3-type G domain-containing protein</fullName>
    </recommendedName>
</protein>
<evidence type="ECO:0000256" key="1">
    <source>
        <dbReference type="ARBA" id="ARBA00022741"/>
    </source>
</evidence>
<evidence type="ECO:0000256" key="3">
    <source>
        <dbReference type="PROSITE-ProRule" id="PRU01052"/>
    </source>
</evidence>
<dbReference type="Proteomes" id="UP000008312">
    <property type="component" value="Unassembled WGS sequence"/>
</dbReference>
<keyword evidence="2" id="KW-0342">GTP-binding</keyword>
<evidence type="ECO:0000259" key="4">
    <source>
        <dbReference type="PROSITE" id="PS51715"/>
    </source>
</evidence>
<keyword evidence="1" id="KW-0547">Nucleotide-binding</keyword>
<dbReference type="GeneID" id="24921774"/>
<dbReference type="EMBL" id="FN668690">
    <property type="protein sequence ID" value="CBK25135.2"/>
    <property type="molecule type" value="Genomic_DNA"/>
</dbReference>
<dbReference type="InParanoid" id="D8MAP6"/>
<evidence type="ECO:0000256" key="2">
    <source>
        <dbReference type="ARBA" id="ARBA00023134"/>
    </source>
</evidence>
<evidence type="ECO:0000313" key="6">
    <source>
        <dbReference type="Proteomes" id="UP000008312"/>
    </source>
</evidence>
<keyword evidence="6" id="KW-1185">Reference proteome</keyword>
<dbReference type="GO" id="GO:0005525">
    <property type="term" value="F:GTP binding"/>
    <property type="evidence" value="ECO:0007669"/>
    <property type="project" value="UniProtKB-KW"/>
</dbReference>
<dbReference type="RefSeq" id="XP_012899183.1">
    <property type="nucleotide sequence ID" value="XM_013043729.1"/>
</dbReference>
<gene>
    <name evidence="5" type="ORF">GSBLH_T00004769001</name>
</gene>
<dbReference type="InterPro" id="IPR030386">
    <property type="entry name" value="G_GB1_RHD3_dom"/>
</dbReference>
<comment type="similarity">
    <text evidence="3">Belongs to the TRAFAC class dynamin-like GTPase superfamily. GB1/RHD3 GTPase family.</text>
</comment>
<dbReference type="InterPro" id="IPR027417">
    <property type="entry name" value="P-loop_NTPase"/>
</dbReference>
<dbReference type="Pfam" id="PF02263">
    <property type="entry name" value="GBP"/>
    <property type="match status" value="1"/>
</dbReference>
<dbReference type="AlphaFoldDB" id="D8MAP6"/>
<dbReference type="GO" id="GO:0003924">
    <property type="term" value="F:GTPase activity"/>
    <property type="evidence" value="ECO:0007669"/>
    <property type="project" value="InterPro"/>
</dbReference>